<dbReference type="InterPro" id="IPR026912">
    <property type="entry name" value="Adenine_deam_C"/>
</dbReference>
<dbReference type="Pfam" id="PF13382">
    <property type="entry name" value="Adenine_deam_C"/>
    <property type="match status" value="1"/>
</dbReference>
<evidence type="ECO:0000256" key="3">
    <source>
        <dbReference type="ARBA" id="ARBA00022801"/>
    </source>
</evidence>
<feature type="domain" description="Adenine deaminase C-terminal" evidence="6">
    <location>
        <begin position="411"/>
        <end position="572"/>
    </location>
</feature>
<dbReference type="SUPFAM" id="SSF51556">
    <property type="entry name" value="Metallo-dependent hydrolases"/>
    <property type="match status" value="1"/>
</dbReference>
<dbReference type="Gene3D" id="2.30.40.10">
    <property type="entry name" value="Urease, subunit C, domain 1"/>
    <property type="match status" value="1"/>
</dbReference>
<gene>
    <name evidence="7" type="ORF">OEV98_12205</name>
</gene>
<dbReference type="InterPro" id="IPR006680">
    <property type="entry name" value="Amidohydro-rel"/>
</dbReference>
<dbReference type="InterPro" id="IPR032466">
    <property type="entry name" value="Metal_Hydrolase"/>
</dbReference>
<evidence type="ECO:0000259" key="5">
    <source>
        <dbReference type="Pfam" id="PF01979"/>
    </source>
</evidence>
<dbReference type="PANTHER" id="PTHR11113">
    <property type="entry name" value="N-ACETYLGLUCOSAMINE-6-PHOSPHATE DEACETYLASE"/>
    <property type="match status" value="1"/>
</dbReference>
<protein>
    <recommendedName>
        <fullName evidence="2">adenine deaminase</fullName>
        <ecNumber evidence="2">3.5.4.2</ecNumber>
    </recommendedName>
</protein>
<dbReference type="EC" id="3.5.4.2" evidence="2"/>
<dbReference type="Pfam" id="PF01979">
    <property type="entry name" value="Amidohydro_1"/>
    <property type="match status" value="1"/>
</dbReference>
<dbReference type="Gene3D" id="3.20.20.140">
    <property type="entry name" value="Metal-dependent hydrolases"/>
    <property type="match status" value="1"/>
</dbReference>
<evidence type="ECO:0000313" key="7">
    <source>
        <dbReference type="EMBL" id="MCU9614302.1"/>
    </source>
</evidence>
<comment type="caution">
    <text evidence="7">The sequence shown here is derived from an EMBL/GenBank/DDBJ whole genome shotgun (WGS) entry which is preliminary data.</text>
</comment>
<sequence length="581" mass="66725">MIGSKYRWRSRQLREHVEVLDGKRSPSMLLYNATYLHGTVKQWIQGNIWVYQDRIVYVGDKWPELIDENCEQVDCHNSLLVPGYMEPHVHPFQLYNPLSFAKYAFNFGTTITVNDNLALVLKYKKREAFSFLEKLNTIPATMYWWSRFDSQTEITDEETVFSHANIKSWIEHPQVIQGGELTGWPKLLNGDDLMLHWMQETKSMNKKIEGHFPGASEKTLAKLKLLGADSDHEAMTGEEVKRRLLQGYMVPLRYSSIRPDLPNILDDLNKLGINNYENFMLTTDGSPPSFYENGIIDLLIKICIEKGVPPIDAYLMATLNPAKYYHLDHLHGLIATGRVANINFISDEKLPRPVSVLAKGQWVRKDNHNIENTVDIQWEDFGFSPLTIDWELTTDDLQFSMPFGIKLENAVITKPYSINIDLSVEEIDPNADECFLTFINRNGRWRINTVLKGFAKNLGGFVSSFTNTGDILLIGKRKSDLLLAFQRMKEIGGGLVIVDKGSIIFELPLPLGGVVSDLAIEELIVKEKQLRNILHERGYLFEDPIYTLLFFSSTHLPYIRMTPRGLFDVMKKRVLFPTIMR</sequence>
<evidence type="ECO:0000259" key="6">
    <source>
        <dbReference type="Pfam" id="PF13382"/>
    </source>
</evidence>
<evidence type="ECO:0000256" key="4">
    <source>
        <dbReference type="ARBA" id="ARBA00047720"/>
    </source>
</evidence>
<dbReference type="SUPFAM" id="SSF51338">
    <property type="entry name" value="Composite domain of metallo-dependent hydrolases"/>
    <property type="match status" value="1"/>
</dbReference>
<keyword evidence="8" id="KW-1185">Reference proteome</keyword>
<comment type="catalytic activity">
    <reaction evidence="4">
        <text>adenine + H2O + H(+) = hypoxanthine + NH4(+)</text>
        <dbReference type="Rhea" id="RHEA:23688"/>
        <dbReference type="ChEBI" id="CHEBI:15377"/>
        <dbReference type="ChEBI" id="CHEBI:15378"/>
        <dbReference type="ChEBI" id="CHEBI:16708"/>
        <dbReference type="ChEBI" id="CHEBI:17368"/>
        <dbReference type="ChEBI" id="CHEBI:28938"/>
        <dbReference type="EC" id="3.5.4.2"/>
    </reaction>
</comment>
<organism evidence="7 8">
    <name type="scientific">Perspicuibacillus lycopersici</name>
    <dbReference type="NCBI Taxonomy" id="1325689"/>
    <lineage>
        <taxon>Bacteria</taxon>
        <taxon>Bacillati</taxon>
        <taxon>Bacillota</taxon>
        <taxon>Bacilli</taxon>
        <taxon>Bacillales</taxon>
        <taxon>Bacillaceae</taxon>
        <taxon>Perspicuibacillus</taxon>
    </lineage>
</organism>
<reference evidence="7" key="1">
    <citation type="submission" date="2022-10" db="EMBL/GenBank/DDBJ databases">
        <title>Description of Fervidibacillus gen. nov. in the family Fervidibacillaceae fam. nov. with two species, Fervidibacillus albus sp. nov., and Fervidibacillus halotolerans sp. nov., isolated from tidal flat sediments.</title>
        <authorList>
            <person name="Kwon K.K."/>
            <person name="Yang S.-H."/>
        </authorList>
    </citation>
    <scope>NUCLEOTIDE SEQUENCE</scope>
    <source>
        <strain evidence="7">JCM 19140</strain>
    </source>
</reference>
<dbReference type="EMBL" id="JAOUSF010000004">
    <property type="protein sequence ID" value="MCU9614302.1"/>
    <property type="molecule type" value="Genomic_DNA"/>
</dbReference>
<accession>A0AAE3ITV8</accession>
<comment type="similarity">
    <text evidence="1">Belongs to the metallo-dependent hydrolases superfamily. Adenine deaminase family.</text>
</comment>
<dbReference type="RefSeq" id="WP_263073581.1">
    <property type="nucleotide sequence ID" value="NZ_JAOUSF010000004.1"/>
</dbReference>
<evidence type="ECO:0000256" key="1">
    <source>
        <dbReference type="ARBA" id="ARBA00006773"/>
    </source>
</evidence>
<feature type="domain" description="Amidohydrolase-related" evidence="5">
    <location>
        <begin position="80"/>
        <end position="363"/>
    </location>
</feature>
<keyword evidence="3" id="KW-0378">Hydrolase</keyword>
<proteinExistence type="inferred from homology"/>
<name>A0AAE3ITV8_9BACI</name>
<dbReference type="Proteomes" id="UP001209318">
    <property type="component" value="Unassembled WGS sequence"/>
</dbReference>
<evidence type="ECO:0000313" key="8">
    <source>
        <dbReference type="Proteomes" id="UP001209318"/>
    </source>
</evidence>
<dbReference type="PANTHER" id="PTHR11113:SF6">
    <property type="entry name" value="ADENINE DEAMINASE YERA-RELATED"/>
    <property type="match status" value="1"/>
</dbReference>
<dbReference type="GO" id="GO:0000034">
    <property type="term" value="F:adenine deaminase activity"/>
    <property type="evidence" value="ECO:0007669"/>
    <property type="project" value="UniProtKB-EC"/>
</dbReference>
<dbReference type="AlphaFoldDB" id="A0AAE3ITV8"/>
<dbReference type="InterPro" id="IPR011059">
    <property type="entry name" value="Metal-dep_hydrolase_composite"/>
</dbReference>
<evidence type="ECO:0000256" key="2">
    <source>
        <dbReference type="ARBA" id="ARBA00012782"/>
    </source>
</evidence>